<feature type="transmembrane region" description="Helical" evidence="1">
    <location>
        <begin position="67"/>
        <end position="85"/>
    </location>
</feature>
<gene>
    <name evidence="2" type="ORF">CLV81_0887</name>
</gene>
<keyword evidence="1" id="KW-1133">Transmembrane helix</keyword>
<accession>A0A2T0MH33</accession>
<keyword evidence="1" id="KW-0812">Transmembrane</keyword>
<name>A0A2T0MH33_9FLAO</name>
<protein>
    <submittedName>
        <fullName evidence="2">Uncharacterized protein</fullName>
    </submittedName>
</protein>
<evidence type="ECO:0000256" key="1">
    <source>
        <dbReference type="SAM" id="Phobius"/>
    </source>
</evidence>
<sequence>MYYAKKCNFPTWINQMIMKEQSLKDKTTEKLQSELKTIKSITGVLIGVLIVLFSVIIYGLLTKENNSSFIALIAVGISCCGVLPLQFTNMKKIKSELDSRNKDN</sequence>
<comment type="caution">
    <text evidence="2">The sequence shown here is derived from an EMBL/GenBank/DDBJ whole genome shotgun (WGS) entry which is preliminary data.</text>
</comment>
<reference evidence="2 3" key="1">
    <citation type="submission" date="2018-03" db="EMBL/GenBank/DDBJ databases">
        <title>Genomic Encyclopedia of Archaeal and Bacterial Type Strains, Phase II (KMG-II): from individual species to whole genera.</title>
        <authorList>
            <person name="Goeker M."/>
        </authorList>
    </citation>
    <scope>NUCLEOTIDE SEQUENCE [LARGE SCALE GENOMIC DNA]</scope>
    <source>
        <strain evidence="2 3">DSM 25027</strain>
    </source>
</reference>
<organism evidence="2 3">
    <name type="scientific">Flagellimonas meridianipacifica</name>
    <dbReference type="NCBI Taxonomy" id="1080225"/>
    <lineage>
        <taxon>Bacteria</taxon>
        <taxon>Pseudomonadati</taxon>
        <taxon>Bacteroidota</taxon>
        <taxon>Flavobacteriia</taxon>
        <taxon>Flavobacteriales</taxon>
        <taxon>Flavobacteriaceae</taxon>
        <taxon>Flagellimonas</taxon>
    </lineage>
</organism>
<dbReference type="EMBL" id="PVYX01000001">
    <property type="protein sequence ID" value="PRX56887.1"/>
    <property type="molecule type" value="Genomic_DNA"/>
</dbReference>
<feature type="transmembrane region" description="Helical" evidence="1">
    <location>
        <begin position="40"/>
        <end position="61"/>
    </location>
</feature>
<evidence type="ECO:0000313" key="3">
    <source>
        <dbReference type="Proteomes" id="UP000237640"/>
    </source>
</evidence>
<evidence type="ECO:0000313" key="2">
    <source>
        <dbReference type="EMBL" id="PRX56887.1"/>
    </source>
</evidence>
<keyword evidence="3" id="KW-1185">Reference proteome</keyword>
<dbReference type="Proteomes" id="UP000237640">
    <property type="component" value="Unassembled WGS sequence"/>
</dbReference>
<dbReference type="AlphaFoldDB" id="A0A2T0MH33"/>
<keyword evidence="1" id="KW-0472">Membrane</keyword>
<proteinExistence type="predicted"/>